<protein>
    <recommendedName>
        <fullName evidence="3">RNase III domain-containing protein</fullName>
    </recommendedName>
</protein>
<evidence type="ECO:0000259" key="3">
    <source>
        <dbReference type="PROSITE" id="PS50142"/>
    </source>
</evidence>
<gene>
    <name evidence="4" type="ORF">KIW84_014771</name>
</gene>
<dbReference type="PANTHER" id="PTHR14950:SF70">
    <property type="entry name" value="ENDORIBONUCLEASE DICER HOMOLOG 2"/>
    <property type="match status" value="1"/>
</dbReference>
<dbReference type="PROSITE" id="PS50142">
    <property type="entry name" value="RNASE_3_2"/>
    <property type="match status" value="1"/>
</dbReference>
<dbReference type="CDD" id="cd00593">
    <property type="entry name" value="RIBOc"/>
    <property type="match status" value="1"/>
</dbReference>
<proteinExistence type="predicted"/>
<dbReference type="Gramene" id="Psat01G0477100-T1">
    <property type="protein sequence ID" value="KAI5447048.1"/>
    <property type="gene ID" value="KIW84_014771"/>
</dbReference>
<dbReference type="GO" id="GO:0003723">
    <property type="term" value="F:RNA binding"/>
    <property type="evidence" value="ECO:0007669"/>
    <property type="project" value="TreeGrafter"/>
</dbReference>
<evidence type="ECO:0000256" key="1">
    <source>
        <dbReference type="ARBA" id="ARBA00022801"/>
    </source>
</evidence>
<name>A0A9D5GZQ4_PEA</name>
<feature type="region of interest" description="Disordered" evidence="2">
    <location>
        <begin position="148"/>
        <end position="251"/>
    </location>
</feature>
<dbReference type="EMBL" id="JAMSHJ010000001">
    <property type="protein sequence ID" value="KAI5447048.1"/>
    <property type="molecule type" value="Genomic_DNA"/>
</dbReference>
<dbReference type="GO" id="GO:0030422">
    <property type="term" value="P:siRNA processing"/>
    <property type="evidence" value="ECO:0007669"/>
    <property type="project" value="TreeGrafter"/>
</dbReference>
<feature type="domain" description="RNase III" evidence="3">
    <location>
        <begin position="1"/>
        <end position="77"/>
    </location>
</feature>
<dbReference type="PANTHER" id="PTHR14950">
    <property type="entry name" value="DICER-RELATED"/>
    <property type="match status" value="1"/>
</dbReference>
<comment type="caution">
    <text evidence="4">The sequence shown here is derived from an EMBL/GenBank/DDBJ whole genome shotgun (WGS) entry which is preliminary data.</text>
</comment>
<dbReference type="GO" id="GO:0005634">
    <property type="term" value="C:nucleus"/>
    <property type="evidence" value="ECO:0007669"/>
    <property type="project" value="TreeGrafter"/>
</dbReference>
<evidence type="ECO:0000313" key="4">
    <source>
        <dbReference type="EMBL" id="KAI5447048.1"/>
    </source>
</evidence>
<keyword evidence="5" id="KW-1185">Reference proteome</keyword>
<evidence type="ECO:0000313" key="5">
    <source>
        <dbReference type="Proteomes" id="UP001058974"/>
    </source>
</evidence>
<organism evidence="4 5">
    <name type="scientific">Pisum sativum</name>
    <name type="common">Garden pea</name>
    <name type="synonym">Lathyrus oleraceus</name>
    <dbReference type="NCBI Taxonomy" id="3888"/>
    <lineage>
        <taxon>Eukaryota</taxon>
        <taxon>Viridiplantae</taxon>
        <taxon>Streptophyta</taxon>
        <taxon>Embryophyta</taxon>
        <taxon>Tracheophyta</taxon>
        <taxon>Spermatophyta</taxon>
        <taxon>Magnoliopsida</taxon>
        <taxon>eudicotyledons</taxon>
        <taxon>Gunneridae</taxon>
        <taxon>Pentapetalae</taxon>
        <taxon>rosids</taxon>
        <taxon>fabids</taxon>
        <taxon>Fabales</taxon>
        <taxon>Fabaceae</taxon>
        <taxon>Papilionoideae</taxon>
        <taxon>50 kb inversion clade</taxon>
        <taxon>NPAAA clade</taxon>
        <taxon>Hologalegina</taxon>
        <taxon>IRL clade</taxon>
        <taxon>Fabeae</taxon>
        <taxon>Lathyrus</taxon>
    </lineage>
</organism>
<accession>A0A9D5GZQ4</accession>
<dbReference type="Gene3D" id="1.10.1520.10">
    <property type="entry name" value="Ribonuclease III domain"/>
    <property type="match status" value="1"/>
</dbReference>
<keyword evidence="1" id="KW-0378">Hydrolase</keyword>
<dbReference type="GO" id="GO:0005737">
    <property type="term" value="C:cytoplasm"/>
    <property type="evidence" value="ECO:0007669"/>
    <property type="project" value="TreeGrafter"/>
</dbReference>
<dbReference type="Pfam" id="PF00636">
    <property type="entry name" value="Ribonuclease_3"/>
    <property type="match status" value="1"/>
</dbReference>
<sequence>MRSASVNNDCYAMSSIKVQLHKHVLHASQELHKHIVAMLDKFDQSSSTFGWESEASFPKVLGDIIESLAGAILIDSGYNKEVVWRSIRPLLEPLVTPNTLTIHPIRELTKLCHKMNYTMEKTLSRNEGGNSCKIEVIADGSYSKSKLNKRKWKKTQAKKDDGEPQAIYVENSSPKTHTKKKKPKTDGAGSRKDNPSTNVVSSFKRPTSQTTSSPLIQLTSLKESAEEVNIPAKADNNASHDSAEKYQPYETSYLKTYGEDKNEVDMDYVSQDETLDLEEPKDISP</sequence>
<dbReference type="SUPFAM" id="SSF69065">
    <property type="entry name" value="RNase III domain-like"/>
    <property type="match status" value="1"/>
</dbReference>
<dbReference type="AlphaFoldDB" id="A0A9D5GZQ4"/>
<reference evidence="4 5" key="1">
    <citation type="journal article" date="2022" name="Nat. Genet.">
        <title>Improved pea reference genome and pan-genome highlight genomic features and evolutionary characteristics.</title>
        <authorList>
            <person name="Yang T."/>
            <person name="Liu R."/>
            <person name="Luo Y."/>
            <person name="Hu S."/>
            <person name="Wang D."/>
            <person name="Wang C."/>
            <person name="Pandey M.K."/>
            <person name="Ge S."/>
            <person name="Xu Q."/>
            <person name="Li N."/>
            <person name="Li G."/>
            <person name="Huang Y."/>
            <person name="Saxena R.K."/>
            <person name="Ji Y."/>
            <person name="Li M."/>
            <person name="Yan X."/>
            <person name="He Y."/>
            <person name="Liu Y."/>
            <person name="Wang X."/>
            <person name="Xiang C."/>
            <person name="Varshney R.K."/>
            <person name="Ding H."/>
            <person name="Gao S."/>
            <person name="Zong X."/>
        </authorList>
    </citation>
    <scope>NUCLEOTIDE SEQUENCE [LARGE SCALE GENOMIC DNA]</scope>
    <source>
        <strain evidence="4 5">cv. Zhongwan 6</strain>
    </source>
</reference>
<dbReference type="GO" id="GO:0004525">
    <property type="term" value="F:ribonuclease III activity"/>
    <property type="evidence" value="ECO:0007669"/>
    <property type="project" value="InterPro"/>
</dbReference>
<dbReference type="InterPro" id="IPR000999">
    <property type="entry name" value="RNase_III_dom"/>
</dbReference>
<dbReference type="Proteomes" id="UP001058974">
    <property type="component" value="Chromosome 1"/>
</dbReference>
<dbReference type="InterPro" id="IPR036389">
    <property type="entry name" value="RNase_III_sf"/>
</dbReference>
<evidence type="ECO:0000256" key="2">
    <source>
        <dbReference type="SAM" id="MobiDB-lite"/>
    </source>
</evidence>
<feature type="compositionally biased region" description="Polar residues" evidence="2">
    <location>
        <begin position="195"/>
        <end position="222"/>
    </location>
</feature>